<evidence type="ECO:0000313" key="3">
    <source>
        <dbReference type="Proteomes" id="UP001445076"/>
    </source>
</evidence>
<reference evidence="2 3" key="1">
    <citation type="journal article" date="2024" name="BMC Genomics">
        <title>Genome assembly of redclaw crayfish (Cherax quadricarinatus) provides insights into its immune adaptation and hypoxia tolerance.</title>
        <authorList>
            <person name="Liu Z."/>
            <person name="Zheng J."/>
            <person name="Li H."/>
            <person name="Fang K."/>
            <person name="Wang S."/>
            <person name="He J."/>
            <person name="Zhou D."/>
            <person name="Weng S."/>
            <person name="Chi M."/>
            <person name="Gu Z."/>
            <person name="He J."/>
            <person name="Li F."/>
            <person name="Wang M."/>
        </authorList>
    </citation>
    <scope>NUCLEOTIDE SEQUENCE [LARGE SCALE GENOMIC DNA]</scope>
    <source>
        <strain evidence="2">ZL_2023a</strain>
    </source>
</reference>
<feature type="non-terminal residue" evidence="2">
    <location>
        <position position="135"/>
    </location>
</feature>
<evidence type="ECO:0000256" key="1">
    <source>
        <dbReference type="SAM" id="MobiDB-lite"/>
    </source>
</evidence>
<protein>
    <submittedName>
        <fullName evidence="2">Uncharacterized protein</fullName>
    </submittedName>
</protein>
<comment type="caution">
    <text evidence="2">The sequence shown here is derived from an EMBL/GenBank/DDBJ whole genome shotgun (WGS) entry which is preliminary data.</text>
</comment>
<gene>
    <name evidence="2" type="ORF">OTU49_013521</name>
</gene>
<feature type="non-terminal residue" evidence="2">
    <location>
        <position position="1"/>
    </location>
</feature>
<organism evidence="2 3">
    <name type="scientific">Cherax quadricarinatus</name>
    <name type="common">Australian red claw crayfish</name>
    <dbReference type="NCBI Taxonomy" id="27406"/>
    <lineage>
        <taxon>Eukaryota</taxon>
        <taxon>Metazoa</taxon>
        <taxon>Ecdysozoa</taxon>
        <taxon>Arthropoda</taxon>
        <taxon>Crustacea</taxon>
        <taxon>Multicrustacea</taxon>
        <taxon>Malacostraca</taxon>
        <taxon>Eumalacostraca</taxon>
        <taxon>Eucarida</taxon>
        <taxon>Decapoda</taxon>
        <taxon>Pleocyemata</taxon>
        <taxon>Astacidea</taxon>
        <taxon>Parastacoidea</taxon>
        <taxon>Parastacidae</taxon>
        <taxon>Cherax</taxon>
    </lineage>
</organism>
<feature type="region of interest" description="Disordered" evidence="1">
    <location>
        <begin position="1"/>
        <end position="31"/>
    </location>
</feature>
<proteinExistence type="predicted"/>
<sequence>DMTAHPTRRPSRRPWPRGRARAGTRPTPGLATPTWAAEGAAEAVWAAATCNNRPSCPIQEKPIMAAQRPYSRAGADILWPYAHSRGDMLPLVPSNPLAISTNIDSSKRIKLATPIKQDNRIPLVIDTSDNNHTNR</sequence>
<dbReference type="Proteomes" id="UP001445076">
    <property type="component" value="Unassembled WGS sequence"/>
</dbReference>
<dbReference type="AlphaFoldDB" id="A0AAW0VTM5"/>
<name>A0AAW0VTM5_CHEQU</name>
<dbReference type="EMBL" id="JARKIK010000744">
    <property type="protein sequence ID" value="KAK8720196.1"/>
    <property type="molecule type" value="Genomic_DNA"/>
</dbReference>
<feature type="compositionally biased region" description="Basic residues" evidence="1">
    <location>
        <begin position="1"/>
        <end position="22"/>
    </location>
</feature>
<evidence type="ECO:0000313" key="2">
    <source>
        <dbReference type="EMBL" id="KAK8720196.1"/>
    </source>
</evidence>
<keyword evidence="3" id="KW-1185">Reference proteome</keyword>
<accession>A0AAW0VTM5</accession>